<evidence type="ECO:0000313" key="1">
    <source>
        <dbReference type="EMBL" id="MBC3178455.1"/>
    </source>
</evidence>
<dbReference type="Proteomes" id="UP000642876">
    <property type="component" value="Unassembled WGS sequence"/>
</dbReference>
<organism evidence="2 3">
    <name type="scientific">Corynebacterium lujinxingii</name>
    <dbReference type="NCBI Taxonomy" id="2763010"/>
    <lineage>
        <taxon>Bacteria</taxon>
        <taxon>Bacillati</taxon>
        <taxon>Actinomycetota</taxon>
        <taxon>Actinomycetes</taxon>
        <taxon>Mycobacteriales</taxon>
        <taxon>Corynebacteriaceae</taxon>
        <taxon>Corynebacterium</taxon>
    </lineage>
</organism>
<evidence type="ECO:0000313" key="3">
    <source>
        <dbReference type="Proteomes" id="UP000516235"/>
    </source>
</evidence>
<evidence type="ECO:0000313" key="4">
    <source>
        <dbReference type="Proteomes" id="UP000642876"/>
    </source>
</evidence>
<proteinExistence type="predicted"/>
<dbReference type="AlphaFoldDB" id="A0A7H0K137"/>
<name>A0A7H0K137_9CORY</name>
<reference evidence="3 4" key="1">
    <citation type="submission" date="2020-08" db="EMBL/GenBank/DDBJ databases">
        <title>novel species in genus Corynebacterium.</title>
        <authorList>
            <person name="Zhang G."/>
        </authorList>
    </citation>
    <scope>NUCLEOTIDE SEQUENCE [LARGE SCALE GENOMIC DNA]</scope>
    <source>
        <strain evidence="2">Zg-917</strain>
        <strain evidence="3 4">zg-917</strain>
    </source>
</reference>
<dbReference type="Proteomes" id="UP000516235">
    <property type="component" value="Chromosome"/>
</dbReference>
<accession>A0A7H0K137</accession>
<dbReference type="KEGG" id="cluj:IAU68_04375"/>
<evidence type="ECO:0000313" key="2">
    <source>
        <dbReference type="EMBL" id="QNP91003.1"/>
    </source>
</evidence>
<dbReference type="EMBL" id="CP061032">
    <property type="protein sequence ID" value="QNP91003.1"/>
    <property type="molecule type" value="Genomic_DNA"/>
</dbReference>
<dbReference type="EMBL" id="JACMYE010000003">
    <property type="protein sequence ID" value="MBC3178455.1"/>
    <property type="molecule type" value="Genomic_DNA"/>
</dbReference>
<gene>
    <name evidence="1" type="ORF">H7348_03880</name>
    <name evidence="2" type="ORF">IAU68_04375</name>
</gene>
<keyword evidence="4" id="KW-1185">Reference proteome</keyword>
<protein>
    <submittedName>
        <fullName evidence="2">Uncharacterized protein</fullName>
    </submittedName>
</protein>
<sequence length="54" mass="5977">MNPFERAIAAAPDYVPSYLSAVSPGAFSLDDDSTWRIQARNYRGDDVVYEHGAL</sequence>
<dbReference type="RefSeq" id="WP_171193558.1">
    <property type="nucleotide sequence ID" value="NZ_CP061032.1"/>
</dbReference>